<evidence type="ECO:0000313" key="3">
    <source>
        <dbReference type="Proteomes" id="UP000887574"/>
    </source>
</evidence>
<dbReference type="Pfam" id="PF13613">
    <property type="entry name" value="HTH_Tnp_4"/>
    <property type="match status" value="1"/>
</dbReference>
<evidence type="ECO:0000256" key="1">
    <source>
        <dbReference type="SAM" id="Phobius"/>
    </source>
</evidence>
<accession>A0A915DZM7</accession>
<keyword evidence="3" id="KW-1185">Reference proteome</keyword>
<name>A0A915DZM7_9BILA</name>
<protein>
    <submittedName>
        <fullName evidence="4">Transposase Helix-turn-helix domain-containing protein</fullName>
    </submittedName>
</protein>
<keyword evidence="1" id="KW-1133">Transmembrane helix</keyword>
<keyword evidence="1" id="KW-0812">Transmembrane</keyword>
<dbReference type="InterPro" id="IPR027805">
    <property type="entry name" value="Transposase_HTH_dom"/>
</dbReference>
<evidence type="ECO:0000259" key="2">
    <source>
        <dbReference type="Pfam" id="PF13613"/>
    </source>
</evidence>
<evidence type="ECO:0000313" key="4">
    <source>
        <dbReference type="WBParaSite" id="jg25143"/>
    </source>
</evidence>
<sequence>MDKPSFIFLSTLLKAELSKLNKLKRSLKALSVEERLILTLRYLATGASFRHLSFSFRVGLSTVCGIIKEVCMVLGGLSSLYVKTPVLLRSGRQYPMGFGRDGTALTLLVVFLFAYHRAPLYVFRLYRRETRGDLHASQYRKPLL</sequence>
<keyword evidence="1" id="KW-0472">Membrane</keyword>
<feature type="domain" description="Transposase Helix-turn-helix" evidence="2">
    <location>
        <begin position="29"/>
        <end position="70"/>
    </location>
</feature>
<dbReference type="Proteomes" id="UP000887574">
    <property type="component" value="Unplaced"/>
</dbReference>
<feature type="transmembrane region" description="Helical" evidence="1">
    <location>
        <begin position="102"/>
        <end position="123"/>
    </location>
</feature>
<dbReference type="WBParaSite" id="jg25143">
    <property type="protein sequence ID" value="jg25143"/>
    <property type="gene ID" value="jg25143"/>
</dbReference>
<organism evidence="3 4">
    <name type="scientific">Ditylenchus dipsaci</name>
    <dbReference type="NCBI Taxonomy" id="166011"/>
    <lineage>
        <taxon>Eukaryota</taxon>
        <taxon>Metazoa</taxon>
        <taxon>Ecdysozoa</taxon>
        <taxon>Nematoda</taxon>
        <taxon>Chromadorea</taxon>
        <taxon>Rhabditida</taxon>
        <taxon>Tylenchina</taxon>
        <taxon>Tylenchomorpha</taxon>
        <taxon>Sphaerularioidea</taxon>
        <taxon>Anguinidae</taxon>
        <taxon>Anguininae</taxon>
        <taxon>Ditylenchus</taxon>
    </lineage>
</organism>
<reference evidence="4" key="1">
    <citation type="submission" date="2022-11" db="UniProtKB">
        <authorList>
            <consortium name="WormBaseParasite"/>
        </authorList>
    </citation>
    <scope>IDENTIFICATION</scope>
</reference>
<dbReference type="AlphaFoldDB" id="A0A915DZM7"/>
<proteinExistence type="predicted"/>